<evidence type="ECO:0000259" key="3">
    <source>
        <dbReference type="PROSITE" id="PS50801"/>
    </source>
</evidence>
<gene>
    <name evidence="4" type="primary">arsI_2</name>
    <name evidence="4" type="ORF">Phou_069020</name>
</gene>
<name>A0A6V8KBV2_9ACTN</name>
<dbReference type="InterPro" id="IPR036513">
    <property type="entry name" value="STAS_dom_sf"/>
</dbReference>
<dbReference type="CDD" id="cd07043">
    <property type="entry name" value="STAS_anti-anti-sigma_factors"/>
    <property type="match status" value="1"/>
</dbReference>
<reference evidence="4 5" key="2">
    <citation type="submission" date="2020-03" db="EMBL/GenBank/DDBJ databases">
        <authorList>
            <person name="Ichikawa N."/>
            <person name="Kimura A."/>
            <person name="Kitahashi Y."/>
            <person name="Uohara A."/>
        </authorList>
    </citation>
    <scope>NUCLEOTIDE SEQUENCE [LARGE SCALE GENOMIC DNA]</scope>
    <source>
        <strain evidence="4 5">NBRC 108639</strain>
    </source>
</reference>
<dbReference type="NCBIfam" id="TIGR00377">
    <property type="entry name" value="ant_ant_sig"/>
    <property type="match status" value="1"/>
</dbReference>
<feature type="domain" description="STAS" evidence="3">
    <location>
        <begin position="9"/>
        <end position="121"/>
    </location>
</feature>
<dbReference type="InterPro" id="IPR002645">
    <property type="entry name" value="STAS_dom"/>
</dbReference>
<dbReference type="InterPro" id="IPR003658">
    <property type="entry name" value="Anti-sigma_ant"/>
</dbReference>
<dbReference type="EMBL" id="BLPF01000002">
    <property type="protein sequence ID" value="GFJ82722.1"/>
    <property type="molecule type" value="Genomic_DNA"/>
</dbReference>
<dbReference type="Gene3D" id="3.30.750.24">
    <property type="entry name" value="STAS domain"/>
    <property type="match status" value="1"/>
</dbReference>
<accession>A0A6V8KBV2</accession>
<dbReference type="GO" id="GO:0043856">
    <property type="term" value="F:anti-sigma factor antagonist activity"/>
    <property type="evidence" value="ECO:0007669"/>
    <property type="project" value="InterPro"/>
</dbReference>
<sequence length="121" mass="12326">MVTCVAAHLRIAVDASGPSAVVTVGGDLDYPMADTLGRTIDELLGTGPAAVVVDLAGLTFIDSTGLSVLVHAWRKGIESGTPVRLRGQPPFVAAILDITGISELFARQVSRATADPGSATA</sequence>
<reference evidence="4 5" key="1">
    <citation type="submission" date="2020-03" db="EMBL/GenBank/DDBJ databases">
        <title>Whole genome shotgun sequence of Phytohabitans houttuyneae NBRC 108639.</title>
        <authorList>
            <person name="Komaki H."/>
            <person name="Tamura T."/>
        </authorList>
    </citation>
    <scope>NUCLEOTIDE SEQUENCE [LARGE SCALE GENOMIC DNA]</scope>
    <source>
        <strain evidence="4 5">NBRC 108639</strain>
    </source>
</reference>
<dbReference type="PANTHER" id="PTHR33495:SF2">
    <property type="entry name" value="ANTI-SIGMA FACTOR ANTAGONIST TM_1081-RELATED"/>
    <property type="match status" value="1"/>
</dbReference>
<evidence type="ECO:0000256" key="2">
    <source>
        <dbReference type="RuleBase" id="RU003749"/>
    </source>
</evidence>
<keyword evidence="5" id="KW-1185">Reference proteome</keyword>
<evidence type="ECO:0000256" key="1">
    <source>
        <dbReference type="ARBA" id="ARBA00009013"/>
    </source>
</evidence>
<dbReference type="PANTHER" id="PTHR33495">
    <property type="entry name" value="ANTI-SIGMA FACTOR ANTAGONIST TM_1081-RELATED-RELATED"/>
    <property type="match status" value="1"/>
</dbReference>
<dbReference type="SUPFAM" id="SSF52091">
    <property type="entry name" value="SpoIIaa-like"/>
    <property type="match status" value="1"/>
</dbReference>
<dbReference type="PROSITE" id="PS50801">
    <property type="entry name" value="STAS"/>
    <property type="match status" value="1"/>
</dbReference>
<evidence type="ECO:0000313" key="4">
    <source>
        <dbReference type="EMBL" id="GFJ82722.1"/>
    </source>
</evidence>
<dbReference type="AlphaFoldDB" id="A0A6V8KBV2"/>
<evidence type="ECO:0000313" key="5">
    <source>
        <dbReference type="Proteomes" id="UP000482800"/>
    </source>
</evidence>
<proteinExistence type="inferred from homology"/>
<comment type="caution">
    <text evidence="4">The sequence shown here is derived from an EMBL/GenBank/DDBJ whole genome shotgun (WGS) entry which is preliminary data.</text>
</comment>
<comment type="similarity">
    <text evidence="1 2">Belongs to the anti-sigma-factor antagonist family.</text>
</comment>
<protein>
    <recommendedName>
        <fullName evidence="2">Anti-sigma factor antagonist</fullName>
    </recommendedName>
</protein>
<organism evidence="4 5">
    <name type="scientific">Phytohabitans houttuyneae</name>
    <dbReference type="NCBI Taxonomy" id="1076126"/>
    <lineage>
        <taxon>Bacteria</taxon>
        <taxon>Bacillati</taxon>
        <taxon>Actinomycetota</taxon>
        <taxon>Actinomycetes</taxon>
        <taxon>Micromonosporales</taxon>
        <taxon>Micromonosporaceae</taxon>
    </lineage>
</organism>
<dbReference type="Proteomes" id="UP000482800">
    <property type="component" value="Unassembled WGS sequence"/>
</dbReference>
<dbReference type="Pfam" id="PF01740">
    <property type="entry name" value="STAS"/>
    <property type="match status" value="1"/>
</dbReference>